<name>A0A1I7SNR0_BURXY</name>
<evidence type="ECO:0000313" key="2">
    <source>
        <dbReference type="Proteomes" id="UP000095284"/>
    </source>
</evidence>
<evidence type="ECO:0000256" key="1">
    <source>
        <dbReference type="SAM" id="MobiDB-lite"/>
    </source>
</evidence>
<sequence length="44" mass="4857">MDPSKTAPIPKNVTPGPGRHLHGRDLNQRFRQHGINSALKSVNL</sequence>
<organism evidence="2 3">
    <name type="scientific">Bursaphelenchus xylophilus</name>
    <name type="common">Pinewood nematode worm</name>
    <name type="synonym">Aphelenchoides xylophilus</name>
    <dbReference type="NCBI Taxonomy" id="6326"/>
    <lineage>
        <taxon>Eukaryota</taxon>
        <taxon>Metazoa</taxon>
        <taxon>Ecdysozoa</taxon>
        <taxon>Nematoda</taxon>
        <taxon>Chromadorea</taxon>
        <taxon>Rhabditida</taxon>
        <taxon>Tylenchina</taxon>
        <taxon>Tylenchomorpha</taxon>
        <taxon>Aphelenchoidea</taxon>
        <taxon>Aphelenchoididae</taxon>
        <taxon>Bursaphelenchus</taxon>
    </lineage>
</organism>
<dbReference type="Proteomes" id="UP000095284">
    <property type="component" value="Unplaced"/>
</dbReference>
<dbReference type="WBParaSite" id="BXY_1470000.1">
    <property type="protein sequence ID" value="BXY_1470000.1"/>
    <property type="gene ID" value="BXY_1470000"/>
</dbReference>
<reference evidence="3" key="1">
    <citation type="submission" date="2016-11" db="UniProtKB">
        <authorList>
            <consortium name="WormBaseParasite"/>
        </authorList>
    </citation>
    <scope>IDENTIFICATION</scope>
</reference>
<feature type="region of interest" description="Disordered" evidence="1">
    <location>
        <begin position="1"/>
        <end position="25"/>
    </location>
</feature>
<protein>
    <submittedName>
        <fullName evidence="3">Transposase</fullName>
    </submittedName>
</protein>
<dbReference type="AlphaFoldDB" id="A0A1I7SNR0"/>
<proteinExistence type="predicted"/>
<accession>A0A1I7SNR0</accession>
<evidence type="ECO:0000313" key="3">
    <source>
        <dbReference type="WBParaSite" id="BXY_1470000.1"/>
    </source>
</evidence>